<organism evidence="1 2">
    <name type="scientific">Portunus trituberculatus</name>
    <name type="common">Swimming crab</name>
    <name type="synonym">Neptunus trituberculatus</name>
    <dbReference type="NCBI Taxonomy" id="210409"/>
    <lineage>
        <taxon>Eukaryota</taxon>
        <taxon>Metazoa</taxon>
        <taxon>Ecdysozoa</taxon>
        <taxon>Arthropoda</taxon>
        <taxon>Crustacea</taxon>
        <taxon>Multicrustacea</taxon>
        <taxon>Malacostraca</taxon>
        <taxon>Eumalacostraca</taxon>
        <taxon>Eucarida</taxon>
        <taxon>Decapoda</taxon>
        <taxon>Pleocyemata</taxon>
        <taxon>Brachyura</taxon>
        <taxon>Eubrachyura</taxon>
        <taxon>Portunoidea</taxon>
        <taxon>Portunidae</taxon>
        <taxon>Portuninae</taxon>
        <taxon>Portunus</taxon>
    </lineage>
</organism>
<dbReference type="EMBL" id="VSRR010033908">
    <property type="protein sequence ID" value="MPC71986.1"/>
    <property type="molecule type" value="Genomic_DNA"/>
</dbReference>
<proteinExistence type="predicted"/>
<evidence type="ECO:0000313" key="2">
    <source>
        <dbReference type="Proteomes" id="UP000324222"/>
    </source>
</evidence>
<comment type="caution">
    <text evidence="1">The sequence shown here is derived from an EMBL/GenBank/DDBJ whole genome shotgun (WGS) entry which is preliminary data.</text>
</comment>
<evidence type="ECO:0000313" key="1">
    <source>
        <dbReference type="EMBL" id="MPC71986.1"/>
    </source>
</evidence>
<dbReference type="AlphaFoldDB" id="A0A5B7HPU9"/>
<reference evidence="1 2" key="1">
    <citation type="submission" date="2019-05" db="EMBL/GenBank/DDBJ databases">
        <title>Another draft genome of Portunus trituberculatus and its Hox gene families provides insights of decapod evolution.</title>
        <authorList>
            <person name="Jeong J.-H."/>
            <person name="Song I."/>
            <person name="Kim S."/>
            <person name="Choi T."/>
            <person name="Kim D."/>
            <person name="Ryu S."/>
            <person name="Kim W."/>
        </authorList>
    </citation>
    <scope>NUCLEOTIDE SEQUENCE [LARGE SCALE GENOMIC DNA]</scope>
    <source>
        <tissue evidence="1">Muscle</tissue>
    </source>
</reference>
<name>A0A5B7HPU9_PORTR</name>
<protein>
    <submittedName>
        <fullName evidence="1">Uncharacterized protein</fullName>
    </submittedName>
</protein>
<sequence length="76" mass="8212">MSTCVPYGSCSRVGDAGLYYLIGGLQVNCRVMTSVLDAVFLSSGVSLTQTSCVLDTLMKRLEHRIRHPGAALLQLH</sequence>
<gene>
    <name evidence="1" type="ORF">E2C01_066278</name>
</gene>
<dbReference type="Proteomes" id="UP000324222">
    <property type="component" value="Unassembled WGS sequence"/>
</dbReference>
<keyword evidence="2" id="KW-1185">Reference proteome</keyword>
<accession>A0A5B7HPU9</accession>